<dbReference type="EMBL" id="CM001377">
    <property type="protein sequence ID" value="EHM10470.1"/>
    <property type="molecule type" value="Genomic_DNA"/>
</dbReference>
<reference evidence="1 2" key="1">
    <citation type="submission" date="2011-10" db="EMBL/GenBank/DDBJ databases">
        <title>The Noncontiguous Finished genome of Thermanaerovibrio velox DSM 12556.</title>
        <authorList>
            <consortium name="US DOE Joint Genome Institute (JGI-PGF)"/>
            <person name="Lucas S."/>
            <person name="Copeland A."/>
            <person name="Lapidus A."/>
            <person name="Glavina del Rio T."/>
            <person name="Dalin E."/>
            <person name="Tice H."/>
            <person name="Bruce D."/>
            <person name="Goodwin L."/>
            <person name="Pitluck S."/>
            <person name="Peters L."/>
            <person name="Mikhailova N."/>
            <person name="Teshima H."/>
            <person name="Kyrpides N."/>
            <person name="Mavromatis K."/>
            <person name="Ivanova N."/>
            <person name="Markowitz V."/>
            <person name="Cheng J.-F."/>
            <person name="Hugenholtz P."/>
            <person name="Woyke T."/>
            <person name="Wu D."/>
            <person name="Spring S."/>
            <person name="Brambilla E.-M."/>
            <person name="Klenk H.-P."/>
            <person name="Eisen J.A."/>
        </authorList>
    </citation>
    <scope>NUCLEOTIDE SEQUENCE [LARGE SCALE GENOMIC DNA]</scope>
    <source>
        <strain evidence="1 2">DSM 12556</strain>
    </source>
</reference>
<evidence type="ECO:0000313" key="2">
    <source>
        <dbReference type="Proteomes" id="UP000005730"/>
    </source>
</evidence>
<keyword evidence="2" id="KW-1185">Reference proteome</keyword>
<organism evidence="1 2">
    <name type="scientific">Thermanaerovibrio velox DSM 12556</name>
    <dbReference type="NCBI Taxonomy" id="926567"/>
    <lineage>
        <taxon>Bacteria</taxon>
        <taxon>Thermotogati</taxon>
        <taxon>Synergistota</taxon>
        <taxon>Synergistia</taxon>
        <taxon>Synergistales</taxon>
        <taxon>Synergistaceae</taxon>
        <taxon>Thermanaerovibrio</taxon>
    </lineage>
</organism>
<evidence type="ECO:0000313" key="1">
    <source>
        <dbReference type="EMBL" id="EHM10470.1"/>
    </source>
</evidence>
<gene>
    <name evidence="1" type="ORF">TheveDRAFT_1351</name>
</gene>
<accession>H0UNQ5</accession>
<name>H0UNQ5_9BACT</name>
<proteinExistence type="predicted"/>
<dbReference type="HOGENOM" id="CLU_1834251_0_0_0"/>
<protein>
    <submittedName>
        <fullName evidence="1">Uncharacterized protein</fullName>
    </submittedName>
</protein>
<sequence>MRALYALLISAVLSLYGIAWATPLQVLREAAMWKFYPAEKVQEAFFPCQMAPQYCDKLGIRDSDDGFYKVFFHDGFVLTLLSSGDVAEHYYLPSEVNLGLFKENLERYGSASFDKLPEGLKKRLMLRVEDMKRWAAQGSR</sequence>
<dbReference type="STRING" id="926567.TheveDRAFT_1351"/>
<dbReference type="RefSeq" id="WP_006583964.1">
    <property type="nucleotide sequence ID" value="NZ_CM001377.1"/>
</dbReference>
<dbReference type="AlphaFoldDB" id="H0UNQ5"/>
<dbReference type="Proteomes" id="UP000005730">
    <property type="component" value="Chromosome"/>
</dbReference>